<keyword evidence="7 13" id="KW-0548">Nucleotidyltransferase</keyword>
<dbReference type="SMART" id="SM00481">
    <property type="entry name" value="POLIIIAc"/>
    <property type="match status" value="1"/>
</dbReference>
<comment type="subcellular location">
    <subcellularLocation>
        <location evidence="1 13">Cytoplasm</location>
    </subcellularLocation>
</comment>
<keyword evidence="8 13" id="KW-0235">DNA replication</keyword>
<comment type="function">
    <text evidence="13">DNA polymerase involved in damage-induced mutagenesis and translesion synthesis (TLS). It is not the major replicative DNA polymerase.</text>
</comment>
<keyword evidence="10 13" id="KW-0239">DNA-directed DNA polymerase</keyword>
<evidence type="ECO:0000313" key="15">
    <source>
        <dbReference type="EMBL" id="GAA6167854.1"/>
    </source>
</evidence>
<dbReference type="Pfam" id="PF02811">
    <property type="entry name" value="PHP"/>
    <property type="match status" value="1"/>
</dbReference>
<dbReference type="RefSeq" id="WP_353302508.1">
    <property type="nucleotide sequence ID" value="NZ_BAABWN010000005.1"/>
</dbReference>
<dbReference type="EC" id="2.7.7.7" evidence="3 13"/>
<dbReference type="InterPro" id="IPR004013">
    <property type="entry name" value="PHP_dom"/>
</dbReference>
<evidence type="ECO:0000256" key="11">
    <source>
        <dbReference type="ARBA" id="ARBA00023204"/>
    </source>
</evidence>
<evidence type="ECO:0000256" key="5">
    <source>
        <dbReference type="ARBA" id="ARBA00022490"/>
    </source>
</evidence>
<name>A0ABQ0A875_9GAMM</name>
<dbReference type="InterPro" id="IPR040982">
    <property type="entry name" value="DNA_pol3_finger"/>
</dbReference>
<reference evidence="15 16" key="1">
    <citation type="submission" date="2024-04" db="EMBL/GenBank/DDBJ databases">
        <title>Draft genome sequence of Sessilibacter corallicola NBRC 116591.</title>
        <authorList>
            <person name="Miyakawa T."/>
            <person name="Kusuya Y."/>
            <person name="Miura T."/>
        </authorList>
    </citation>
    <scope>NUCLEOTIDE SEQUENCE [LARGE SCALE GENOMIC DNA]</scope>
    <source>
        <strain evidence="15 16">KU-00831-HH</strain>
    </source>
</reference>
<evidence type="ECO:0000256" key="9">
    <source>
        <dbReference type="ARBA" id="ARBA00022763"/>
    </source>
</evidence>
<dbReference type="NCBIfam" id="TIGR00594">
    <property type="entry name" value="polc"/>
    <property type="match status" value="1"/>
</dbReference>
<dbReference type="Pfam" id="PF07733">
    <property type="entry name" value="DNA_pol3_alpha"/>
    <property type="match status" value="1"/>
</dbReference>
<evidence type="ECO:0000256" key="8">
    <source>
        <dbReference type="ARBA" id="ARBA00022705"/>
    </source>
</evidence>
<dbReference type="CDD" id="cd04485">
    <property type="entry name" value="DnaE_OBF"/>
    <property type="match status" value="1"/>
</dbReference>
<comment type="similarity">
    <text evidence="2 13">Belongs to the DNA polymerase type-C family. DnaE2 subfamily.</text>
</comment>
<protein>
    <recommendedName>
        <fullName evidence="4 13">Error-prone DNA polymerase</fullName>
        <ecNumber evidence="3 13">2.7.7.7</ecNumber>
    </recommendedName>
</protein>
<dbReference type="InterPro" id="IPR004365">
    <property type="entry name" value="NA-bd_OB_tRNA"/>
</dbReference>
<dbReference type="PANTHER" id="PTHR32294">
    <property type="entry name" value="DNA POLYMERASE III SUBUNIT ALPHA"/>
    <property type="match status" value="1"/>
</dbReference>
<dbReference type="NCBIfam" id="NF004225">
    <property type="entry name" value="PRK05672.1"/>
    <property type="match status" value="1"/>
</dbReference>
<keyword evidence="9 13" id="KW-0227">DNA damage</keyword>
<dbReference type="Gene3D" id="3.20.20.140">
    <property type="entry name" value="Metal-dependent hydrolases"/>
    <property type="match status" value="1"/>
</dbReference>
<accession>A0ABQ0A875</accession>
<gene>
    <name evidence="13" type="primary">dnaE2</name>
    <name evidence="15" type="ORF">NBRC116591_16650</name>
</gene>
<evidence type="ECO:0000256" key="6">
    <source>
        <dbReference type="ARBA" id="ARBA00022679"/>
    </source>
</evidence>
<evidence type="ECO:0000256" key="13">
    <source>
        <dbReference type="HAMAP-Rule" id="MF_01902"/>
    </source>
</evidence>
<keyword evidence="6 13" id="KW-0808">Transferase</keyword>
<dbReference type="InterPro" id="IPR011708">
    <property type="entry name" value="DNA_pol3_alpha_NTPase_dom"/>
</dbReference>
<dbReference type="InterPro" id="IPR016195">
    <property type="entry name" value="Pol/histidinol_Pase-like"/>
</dbReference>
<dbReference type="HAMAP" id="MF_01902">
    <property type="entry name" value="DNApol_error_prone"/>
    <property type="match status" value="1"/>
</dbReference>
<evidence type="ECO:0000256" key="7">
    <source>
        <dbReference type="ARBA" id="ARBA00022695"/>
    </source>
</evidence>
<evidence type="ECO:0000256" key="1">
    <source>
        <dbReference type="ARBA" id="ARBA00004496"/>
    </source>
</evidence>
<dbReference type="Proteomes" id="UP001465153">
    <property type="component" value="Unassembled WGS sequence"/>
</dbReference>
<dbReference type="InterPro" id="IPR023073">
    <property type="entry name" value="DnaE2"/>
</dbReference>
<evidence type="ECO:0000256" key="3">
    <source>
        <dbReference type="ARBA" id="ARBA00012417"/>
    </source>
</evidence>
<dbReference type="Gene3D" id="1.10.150.870">
    <property type="match status" value="1"/>
</dbReference>
<sequence length="1039" mass="118149">MAALLFCQSNFSFLTGASHPEELVTSAFEAGYSALAITDECSLAGVVKAYAQTKTDAIQLLIGSLFVLDTGVRFLAYAPSRTAYAELSGLITLARRRSEKGEYHIELNDLQFRLKTCLIIWLPDVSTMDNFWLGKKLKRIFKHRLWLGINHNYLPGEQFAFDDFQHVGLDCDIPLIACDHILMHEHEQKVLQDTLTAIRLNSRVQDIGNRQCINGENYIKSLDDFYQRYNANLIQQTEYFISLFHFSLDELKYEYPKELVPEGFTPIQYLRQLVNIGEQRRWPNGTPEPVQPLIEHELTLIEELHYEYYFLTVNDVVVFAKSQNILCQGRGSAANSVVCYVLGITEVSPTQINVLFERFISKERDEPPDIDVDFEHQRREEVIQYVYNKYGRERAALTATVVTYRARSAVRDVGKALGFDDSLLDHLSKNIAWWDRTEDLKIRFSEYGVDASDHLLQHFYQLVHRIIGFPRHLSQHVGGFVISEGKISEMVPIENASMEGRTVIQWDKTDIETLGLLKVDVLSLGMLTALHRCLKLVNSYDDRIKELQDIPKECSHTYAMLSRADSIGVFQVESRAQMAMLPRLKPKCFYDLVIEIAIVRPGPIQGDMVHPYLRRRNGEEPVSYPSEAIRGVLESTLGVPIFQEQAIRIAMVAAGFSGGEADQLRRAMAAWGRNGNLLKFKDKLINGMLERNYDPGFAERMFEQLKGFGGYGFPESHSASFANLCYFSSWFKCHHPAVFYIALLNSQPMGFYSPSQLIQDARRHNIIVLPVDLLKSDWETTLEITPKDNNHGAIRLGFSRIKGFNEESAVNIIAARKHSSNLKTITHTAKLEKTELELLSAADALANISGNRYQAHWHTSGIEDYKPLIETENLNQSENNNQTADSFDNDFLQHINHQGPSEYENIEQDYATTGLSLRRHPMAILREQYPFNRCKTSADLHQIHHGGFIRIAGLVTGRQRPGSAKGVLFLTLEDEFGNTNVVVWKSVQARYRSLLLASKLLLVNGTVETDNNVIHVIAGKLMDLSESLIGFHVKSRDFH</sequence>
<dbReference type="InterPro" id="IPR003141">
    <property type="entry name" value="Pol/His_phosphatase_N"/>
</dbReference>
<evidence type="ECO:0000256" key="10">
    <source>
        <dbReference type="ARBA" id="ARBA00022932"/>
    </source>
</evidence>
<evidence type="ECO:0000259" key="14">
    <source>
        <dbReference type="SMART" id="SM00481"/>
    </source>
</evidence>
<feature type="domain" description="Polymerase/histidinol phosphatase N-terminal" evidence="14">
    <location>
        <begin position="3"/>
        <end position="70"/>
    </location>
</feature>
<dbReference type="PANTHER" id="PTHR32294:SF4">
    <property type="entry name" value="ERROR-PRONE DNA POLYMERASE"/>
    <property type="match status" value="1"/>
</dbReference>
<dbReference type="InterPro" id="IPR004805">
    <property type="entry name" value="DnaE2/DnaE/PolC"/>
</dbReference>
<keyword evidence="11 13" id="KW-0234">DNA repair</keyword>
<dbReference type="Pfam" id="PF01336">
    <property type="entry name" value="tRNA_anti-codon"/>
    <property type="match status" value="1"/>
</dbReference>
<dbReference type="Pfam" id="PF17657">
    <property type="entry name" value="DNA_pol3_finger"/>
    <property type="match status" value="1"/>
</dbReference>
<keyword evidence="5 13" id="KW-0963">Cytoplasm</keyword>
<proteinExistence type="inferred from homology"/>
<dbReference type="SUPFAM" id="SSF89550">
    <property type="entry name" value="PHP domain-like"/>
    <property type="match status" value="1"/>
</dbReference>
<evidence type="ECO:0000313" key="16">
    <source>
        <dbReference type="Proteomes" id="UP001465153"/>
    </source>
</evidence>
<comment type="catalytic activity">
    <reaction evidence="12 13">
        <text>DNA(n) + a 2'-deoxyribonucleoside 5'-triphosphate = DNA(n+1) + diphosphate</text>
        <dbReference type="Rhea" id="RHEA:22508"/>
        <dbReference type="Rhea" id="RHEA-COMP:17339"/>
        <dbReference type="Rhea" id="RHEA-COMP:17340"/>
        <dbReference type="ChEBI" id="CHEBI:33019"/>
        <dbReference type="ChEBI" id="CHEBI:61560"/>
        <dbReference type="ChEBI" id="CHEBI:173112"/>
        <dbReference type="EC" id="2.7.7.7"/>
    </reaction>
</comment>
<comment type="caution">
    <text evidence="15">The sequence shown here is derived from an EMBL/GenBank/DDBJ whole genome shotgun (WGS) entry which is preliminary data.</text>
</comment>
<organism evidence="15 16">
    <name type="scientific">Sessilibacter corallicola</name>
    <dbReference type="NCBI Taxonomy" id="2904075"/>
    <lineage>
        <taxon>Bacteria</taxon>
        <taxon>Pseudomonadati</taxon>
        <taxon>Pseudomonadota</taxon>
        <taxon>Gammaproteobacteria</taxon>
        <taxon>Cellvibrionales</taxon>
        <taxon>Cellvibrionaceae</taxon>
        <taxon>Sessilibacter</taxon>
    </lineage>
</organism>
<evidence type="ECO:0000256" key="4">
    <source>
        <dbReference type="ARBA" id="ARBA00017273"/>
    </source>
</evidence>
<keyword evidence="16" id="KW-1185">Reference proteome</keyword>
<dbReference type="InterPro" id="IPR029460">
    <property type="entry name" value="DNAPol_HHH"/>
</dbReference>
<evidence type="ECO:0000256" key="12">
    <source>
        <dbReference type="ARBA" id="ARBA00049244"/>
    </source>
</evidence>
<evidence type="ECO:0000256" key="2">
    <source>
        <dbReference type="ARBA" id="ARBA00007391"/>
    </source>
</evidence>
<dbReference type="CDD" id="cd07434">
    <property type="entry name" value="PHP_PolIIIA_DnaE2"/>
    <property type="match status" value="1"/>
</dbReference>
<dbReference type="Pfam" id="PF14579">
    <property type="entry name" value="HHH_6"/>
    <property type="match status" value="1"/>
</dbReference>
<dbReference type="EMBL" id="BAABWN010000005">
    <property type="protein sequence ID" value="GAA6167854.1"/>
    <property type="molecule type" value="Genomic_DNA"/>
</dbReference>